<evidence type="ECO:0000313" key="8">
    <source>
        <dbReference type="EMBL" id="OVA00813.1"/>
    </source>
</evidence>
<organism evidence="8 9">
    <name type="scientific">Macleaya cordata</name>
    <name type="common">Five-seeded plume-poppy</name>
    <name type="synonym">Bocconia cordata</name>
    <dbReference type="NCBI Taxonomy" id="56857"/>
    <lineage>
        <taxon>Eukaryota</taxon>
        <taxon>Viridiplantae</taxon>
        <taxon>Streptophyta</taxon>
        <taxon>Embryophyta</taxon>
        <taxon>Tracheophyta</taxon>
        <taxon>Spermatophyta</taxon>
        <taxon>Magnoliopsida</taxon>
        <taxon>Ranunculales</taxon>
        <taxon>Papaveraceae</taxon>
        <taxon>Papaveroideae</taxon>
        <taxon>Macleaya</taxon>
    </lineage>
</organism>
<evidence type="ECO:0000256" key="4">
    <source>
        <dbReference type="RuleBase" id="RU369029"/>
    </source>
</evidence>
<reference evidence="8 9" key="1">
    <citation type="journal article" date="2017" name="Mol. Plant">
        <title>The Genome of Medicinal Plant Macleaya cordata Provides New Insights into Benzylisoquinoline Alkaloids Metabolism.</title>
        <authorList>
            <person name="Liu X."/>
            <person name="Liu Y."/>
            <person name="Huang P."/>
            <person name="Ma Y."/>
            <person name="Qing Z."/>
            <person name="Tang Q."/>
            <person name="Cao H."/>
            <person name="Cheng P."/>
            <person name="Zheng Y."/>
            <person name="Yuan Z."/>
            <person name="Zhou Y."/>
            <person name="Liu J."/>
            <person name="Tang Z."/>
            <person name="Zhuo Y."/>
            <person name="Zhang Y."/>
            <person name="Yu L."/>
            <person name="Huang J."/>
            <person name="Yang P."/>
            <person name="Peng Q."/>
            <person name="Zhang J."/>
            <person name="Jiang W."/>
            <person name="Zhang Z."/>
            <person name="Lin K."/>
            <person name="Ro D.K."/>
            <person name="Chen X."/>
            <person name="Xiong X."/>
            <person name="Shang Y."/>
            <person name="Huang S."/>
            <person name="Zeng J."/>
        </authorList>
    </citation>
    <scope>NUCLEOTIDE SEQUENCE [LARGE SCALE GENOMIC DNA]</scope>
    <source>
        <strain evidence="9">cv. BLH2017</strain>
        <tissue evidence="8">Root</tissue>
    </source>
</reference>
<dbReference type="Pfam" id="PF16136">
    <property type="entry name" value="NLS_NINJA_AFP"/>
    <property type="match status" value="1"/>
</dbReference>
<comment type="function">
    <text evidence="4">Acts as a negative regulator of abscisic acid (ABA) response.</text>
</comment>
<feature type="region of interest" description="Disordered" evidence="5">
    <location>
        <begin position="254"/>
        <end position="281"/>
    </location>
</feature>
<feature type="domain" description="Ethylene-responsive binding factor-associated repression" evidence="6">
    <location>
        <begin position="39"/>
        <end position="74"/>
    </location>
</feature>
<comment type="caution">
    <text evidence="8">The sequence shown here is derived from an EMBL/GenBank/DDBJ whole genome shotgun (WGS) entry which is preliminary data.</text>
</comment>
<keyword evidence="9" id="KW-1185">Reference proteome</keyword>
<dbReference type="FunCoup" id="A0A200PRI6">
    <property type="interactions" value="7"/>
</dbReference>
<dbReference type="InterPro" id="IPR031307">
    <property type="entry name" value="Ninja_fam"/>
</dbReference>
<comment type="similarity">
    <text evidence="2 4">Belongs to the Ninja family.</text>
</comment>
<sequence length="364" mass="39721">MGEANEVGTSEIENGYPRDLLQRFIAGNHFSTEFTDKTEDTEEIELNLGLSLGGCFGVDPTEKKRLVRSSSIAGLTNLYRDEDTSLIRTCSLPVATDDERRKRKELQSLRRLEAKRKRSEKQRNCRLLGKDRAFLEGSCEEDRQKQQQQFRVANGFSPSMSTAFKPPNWVSPGGRTSVGRRIDTNNEVSSVVSELPPLPSQASLGSQGSSSSGGSEIEGRPAAQGLTNCSEARSPMSVQSLPECSEQKPVIVPTSITTEKSGTFSGVKVENPSNRPPKVIENGSREMGMKMMEEMPGVSTTGNGPDGKRIEGFLYKYGKGEEVRIVCVCHGSFLSPAEFVKHAGGGDVAHPLRHITVNRSSSSF</sequence>
<feature type="compositionally biased region" description="Polar residues" evidence="5">
    <location>
        <begin position="254"/>
        <end position="264"/>
    </location>
</feature>
<dbReference type="AlphaFoldDB" id="A0A200PRI6"/>
<dbReference type="Pfam" id="PF16135">
    <property type="entry name" value="TDBD"/>
    <property type="match status" value="1"/>
</dbReference>
<dbReference type="OMA" id="MGVNNHH"/>
<protein>
    <recommendedName>
        <fullName evidence="4">Ninja-family protein</fullName>
    </recommendedName>
    <alternativeName>
        <fullName evidence="4">ABI-binding protein</fullName>
    </alternativeName>
</protein>
<proteinExistence type="inferred from homology"/>
<evidence type="ECO:0000256" key="3">
    <source>
        <dbReference type="ARBA" id="ARBA00023242"/>
    </source>
</evidence>
<feature type="region of interest" description="Disordered" evidence="5">
    <location>
        <begin position="156"/>
        <end position="222"/>
    </location>
</feature>
<dbReference type="Pfam" id="PF07897">
    <property type="entry name" value="EAR"/>
    <property type="match status" value="1"/>
</dbReference>
<evidence type="ECO:0000256" key="2">
    <source>
        <dbReference type="ARBA" id="ARBA00006081"/>
    </source>
</evidence>
<name>A0A200PRI6_MACCD</name>
<dbReference type="PANTHER" id="PTHR31413:SF31">
    <property type="entry name" value="NINJA-FAMILY PROTEIN AFP3"/>
    <property type="match status" value="1"/>
</dbReference>
<dbReference type="GO" id="GO:0005634">
    <property type="term" value="C:nucleus"/>
    <property type="evidence" value="ECO:0007669"/>
    <property type="project" value="UniProtKB-SubCell"/>
</dbReference>
<evidence type="ECO:0000313" key="9">
    <source>
        <dbReference type="Proteomes" id="UP000195402"/>
    </source>
</evidence>
<dbReference type="Proteomes" id="UP000195402">
    <property type="component" value="Unassembled WGS sequence"/>
</dbReference>
<evidence type="ECO:0000259" key="6">
    <source>
        <dbReference type="Pfam" id="PF07897"/>
    </source>
</evidence>
<dbReference type="GO" id="GO:0007165">
    <property type="term" value="P:signal transduction"/>
    <property type="evidence" value="ECO:0007669"/>
    <property type="project" value="InterPro"/>
</dbReference>
<dbReference type="InterPro" id="IPR012463">
    <property type="entry name" value="Ninja_motif"/>
</dbReference>
<evidence type="ECO:0000256" key="5">
    <source>
        <dbReference type="SAM" id="MobiDB-lite"/>
    </source>
</evidence>
<dbReference type="InterPro" id="IPR032310">
    <property type="entry name" value="NLS_NINJA_AFP-like"/>
</dbReference>
<keyword evidence="3 4" id="KW-0539">Nucleus</keyword>
<dbReference type="InParanoid" id="A0A200PRI6"/>
<feature type="compositionally biased region" description="Low complexity" evidence="5">
    <location>
        <begin position="187"/>
        <end position="215"/>
    </location>
</feature>
<accession>A0A200PRI6</accession>
<dbReference type="OrthoDB" id="667358at2759"/>
<dbReference type="PANTHER" id="PTHR31413">
    <property type="entry name" value="AFP HOMOLOG 2"/>
    <property type="match status" value="1"/>
</dbReference>
<feature type="domain" description="Tify" evidence="7">
    <location>
        <begin position="324"/>
        <end position="358"/>
    </location>
</feature>
<dbReference type="GO" id="GO:0045892">
    <property type="term" value="P:negative regulation of DNA-templated transcription"/>
    <property type="evidence" value="ECO:0007669"/>
    <property type="project" value="TreeGrafter"/>
</dbReference>
<evidence type="ECO:0000256" key="1">
    <source>
        <dbReference type="ARBA" id="ARBA00004123"/>
    </source>
</evidence>
<dbReference type="STRING" id="56857.A0A200PRI6"/>
<comment type="subcellular location">
    <subcellularLocation>
        <location evidence="1 4">Nucleus</location>
    </subcellularLocation>
</comment>
<gene>
    <name evidence="8" type="ORF">BVC80_9083g121</name>
</gene>
<evidence type="ECO:0000259" key="7">
    <source>
        <dbReference type="Pfam" id="PF16135"/>
    </source>
</evidence>
<dbReference type="InterPro" id="IPR032308">
    <property type="entry name" value="TDBD"/>
</dbReference>
<dbReference type="EMBL" id="MVGT01004287">
    <property type="protein sequence ID" value="OVA00813.1"/>
    <property type="molecule type" value="Genomic_DNA"/>
</dbReference>